<dbReference type="AlphaFoldDB" id="A0A1J1ICE7"/>
<evidence type="ECO:0000313" key="1">
    <source>
        <dbReference type="EMBL" id="CRK96654.1"/>
    </source>
</evidence>
<proteinExistence type="predicted"/>
<dbReference type="Proteomes" id="UP000183832">
    <property type="component" value="Unassembled WGS sequence"/>
</dbReference>
<reference evidence="1 2" key="1">
    <citation type="submission" date="2015-04" db="EMBL/GenBank/DDBJ databases">
        <authorList>
            <person name="Syromyatnikov M.Y."/>
            <person name="Popov V.N."/>
        </authorList>
    </citation>
    <scope>NUCLEOTIDE SEQUENCE [LARGE SCALE GENOMIC DNA]</scope>
</reference>
<dbReference type="EMBL" id="CVRI01000044">
    <property type="protein sequence ID" value="CRK96654.1"/>
    <property type="molecule type" value="Genomic_DNA"/>
</dbReference>
<evidence type="ECO:0000313" key="2">
    <source>
        <dbReference type="Proteomes" id="UP000183832"/>
    </source>
</evidence>
<sequence>MSRYGAIPESLEDATQSNMFMVKTIECREKYEPHYEACCTVKHSSKEHALESVVNASVSI</sequence>
<organism evidence="1 2">
    <name type="scientific">Clunio marinus</name>
    <dbReference type="NCBI Taxonomy" id="568069"/>
    <lineage>
        <taxon>Eukaryota</taxon>
        <taxon>Metazoa</taxon>
        <taxon>Ecdysozoa</taxon>
        <taxon>Arthropoda</taxon>
        <taxon>Hexapoda</taxon>
        <taxon>Insecta</taxon>
        <taxon>Pterygota</taxon>
        <taxon>Neoptera</taxon>
        <taxon>Endopterygota</taxon>
        <taxon>Diptera</taxon>
        <taxon>Nematocera</taxon>
        <taxon>Chironomoidea</taxon>
        <taxon>Chironomidae</taxon>
        <taxon>Clunio</taxon>
    </lineage>
</organism>
<gene>
    <name evidence="1" type="ORF">CLUMA_CG010155</name>
</gene>
<name>A0A1J1ICE7_9DIPT</name>
<protein>
    <submittedName>
        <fullName evidence="1">CLUMA_CG010155, isoform A</fullName>
    </submittedName>
</protein>
<accession>A0A1J1ICE7</accession>
<keyword evidence="2" id="KW-1185">Reference proteome</keyword>